<dbReference type="AlphaFoldDB" id="A0ABD1XIC5"/>
<dbReference type="SUPFAM" id="SSF54637">
    <property type="entry name" value="Thioesterase/thiol ester dehydrase-isomerase"/>
    <property type="match status" value="1"/>
</dbReference>
<dbReference type="PANTHER" id="PTHR21660">
    <property type="entry name" value="THIOESTERASE SUPERFAMILY MEMBER-RELATED"/>
    <property type="match status" value="1"/>
</dbReference>
<dbReference type="Proteomes" id="UP001605036">
    <property type="component" value="Unassembled WGS sequence"/>
</dbReference>
<accession>A0ABD1XIC5</accession>
<comment type="caution">
    <text evidence="2">The sequence shown here is derived from an EMBL/GenBank/DDBJ whole genome shotgun (WGS) entry which is preliminary data.</text>
</comment>
<evidence type="ECO:0000313" key="3">
    <source>
        <dbReference type="Proteomes" id="UP001605036"/>
    </source>
</evidence>
<proteinExistence type="predicted"/>
<dbReference type="GO" id="GO:0016787">
    <property type="term" value="F:hydrolase activity"/>
    <property type="evidence" value="ECO:0007669"/>
    <property type="project" value="UniProtKB-KW"/>
</dbReference>
<keyword evidence="3" id="KW-1185">Reference proteome</keyword>
<evidence type="ECO:0000256" key="1">
    <source>
        <dbReference type="ARBA" id="ARBA00022801"/>
    </source>
</evidence>
<keyword evidence="1" id="KW-0378">Hydrolase</keyword>
<gene>
    <name evidence="2" type="ORF">R1flu_027249</name>
</gene>
<organism evidence="2 3">
    <name type="scientific">Riccia fluitans</name>
    <dbReference type="NCBI Taxonomy" id="41844"/>
    <lineage>
        <taxon>Eukaryota</taxon>
        <taxon>Viridiplantae</taxon>
        <taxon>Streptophyta</taxon>
        <taxon>Embryophyta</taxon>
        <taxon>Marchantiophyta</taxon>
        <taxon>Marchantiopsida</taxon>
        <taxon>Marchantiidae</taxon>
        <taxon>Marchantiales</taxon>
        <taxon>Ricciaceae</taxon>
        <taxon>Riccia</taxon>
    </lineage>
</organism>
<dbReference type="InterPro" id="IPR039298">
    <property type="entry name" value="ACOT13"/>
</dbReference>
<sequence length="344" mass="38940">MHILNSSRPSLIASSDMTLHGGQETTWLWIDGHRIPYYAGFDLGGSMHQKISDAMELIESDRNGYFLFKLPMQWHIVDTNHGCMMHAGCTAAAFNIAGSAAVMSLLQVFQKHKSADMVIHYLCRTRQFGHLAEVEARVTQFGTKVAITNIIIKERETREVLARGTLTTHLGKVKPSPPAYRKNIQPHPWRFRRTFKTFENSKGINVMEVNLWDLSGGNLKSDQKYIPVVERKNDLLADTGKRQHVCPACETVVGDRKEISELEKMGIARPSVISFQLKQLAKKAAKHCPVMQAMQAIPLRKGLWTLKPEDFDLPIKPLPPEPDVVFKDDPTLIRLPYLQRYSVS</sequence>
<evidence type="ECO:0000313" key="2">
    <source>
        <dbReference type="EMBL" id="KAL2608676.1"/>
    </source>
</evidence>
<name>A0ABD1XIC5_9MARC</name>
<dbReference type="PANTHER" id="PTHR21660:SF1">
    <property type="entry name" value="ACYL-COENZYME A THIOESTERASE 13"/>
    <property type="match status" value="1"/>
</dbReference>
<dbReference type="CDD" id="cd03443">
    <property type="entry name" value="PaaI_thioesterase"/>
    <property type="match status" value="1"/>
</dbReference>
<reference evidence="2 3" key="1">
    <citation type="submission" date="2024-09" db="EMBL/GenBank/DDBJ databases">
        <title>Chromosome-scale assembly of Riccia fluitans.</title>
        <authorList>
            <person name="Paukszto L."/>
            <person name="Sawicki J."/>
            <person name="Karawczyk K."/>
            <person name="Piernik-Szablinska J."/>
            <person name="Szczecinska M."/>
            <person name="Mazdziarz M."/>
        </authorList>
    </citation>
    <scope>NUCLEOTIDE SEQUENCE [LARGE SCALE GENOMIC DNA]</scope>
    <source>
        <strain evidence="2">Rf_01</strain>
        <tissue evidence="2">Aerial parts of the thallus</tissue>
    </source>
</reference>
<protein>
    <recommendedName>
        <fullName evidence="4">Thioesterase domain-containing protein</fullName>
    </recommendedName>
</protein>
<evidence type="ECO:0008006" key="4">
    <source>
        <dbReference type="Google" id="ProtNLM"/>
    </source>
</evidence>
<dbReference type="Gene3D" id="3.10.129.10">
    <property type="entry name" value="Hotdog Thioesterase"/>
    <property type="match status" value="1"/>
</dbReference>
<dbReference type="EMBL" id="JBHFFA010000008">
    <property type="protein sequence ID" value="KAL2608676.1"/>
    <property type="molecule type" value="Genomic_DNA"/>
</dbReference>
<dbReference type="InterPro" id="IPR029069">
    <property type="entry name" value="HotDog_dom_sf"/>
</dbReference>